<dbReference type="InterPro" id="IPR018965">
    <property type="entry name" value="Ub-activating_enz_E1_C"/>
</dbReference>
<dbReference type="Pfam" id="PF09358">
    <property type="entry name" value="E1_UFD"/>
    <property type="match status" value="1"/>
</dbReference>
<dbReference type="InterPro" id="IPR019572">
    <property type="entry name" value="UBA_E1_SCCH"/>
</dbReference>
<feature type="region of interest" description="Disordered" evidence="9">
    <location>
        <begin position="777"/>
        <end position="801"/>
    </location>
</feature>
<evidence type="ECO:0000313" key="11">
    <source>
        <dbReference type="EMBL" id="CAH0378842.1"/>
    </source>
</evidence>
<dbReference type="CDD" id="cd01490">
    <property type="entry name" value="Ube1_repeat2"/>
    <property type="match status" value="1"/>
</dbReference>
<dbReference type="Pfam" id="PF10585">
    <property type="entry name" value="UBA_E1_SCCH"/>
    <property type="match status" value="1"/>
</dbReference>
<dbReference type="GO" id="GO:0031510">
    <property type="term" value="C:SUMO activating enzyme complex"/>
    <property type="evidence" value="ECO:0007669"/>
    <property type="project" value="TreeGrafter"/>
</dbReference>
<dbReference type="PANTHER" id="PTHR10953:SF4">
    <property type="entry name" value="UBIQUITIN-ACTIVATING ENZYME E1 C-TERMINAL DOMAIN-CONTAINING PROTEIN"/>
    <property type="match status" value="1"/>
</dbReference>
<evidence type="ECO:0000256" key="2">
    <source>
        <dbReference type="ARBA" id="ARBA00005673"/>
    </source>
</evidence>
<dbReference type="Gene3D" id="3.10.290.60">
    <property type="entry name" value="Ubiquitin-activating enzyme E1, UFD domain"/>
    <property type="match status" value="1"/>
</dbReference>
<comment type="caution">
    <text evidence="11">The sequence shown here is derived from an EMBL/GenBank/DDBJ whole genome shotgun (WGS) entry which is preliminary data.</text>
</comment>
<dbReference type="UniPathway" id="UPA00143"/>
<keyword evidence="3 8" id="KW-0436">Ligase</keyword>
<dbReference type="SUPFAM" id="SSF69572">
    <property type="entry name" value="Activating enzymes of the ubiquitin-like proteins"/>
    <property type="match status" value="2"/>
</dbReference>
<protein>
    <recommendedName>
        <fullName evidence="10">Ubiquitin-activating enzyme E1 C-terminal domain-containing protein</fullName>
    </recommendedName>
</protein>
<evidence type="ECO:0000256" key="5">
    <source>
        <dbReference type="ARBA" id="ARBA00022786"/>
    </source>
</evidence>
<dbReference type="InterPro" id="IPR042302">
    <property type="entry name" value="E1_FCCH_sf"/>
</dbReference>
<dbReference type="InterPro" id="IPR035985">
    <property type="entry name" value="Ubiquitin-activating_enz"/>
</dbReference>
<keyword evidence="4 8" id="KW-0547">Nucleotide-binding</keyword>
<dbReference type="InterPro" id="IPR038252">
    <property type="entry name" value="UBA_E1_C_sf"/>
</dbReference>
<keyword evidence="12" id="KW-1185">Reference proteome</keyword>
<dbReference type="GO" id="GO:0004839">
    <property type="term" value="F:ubiquitin activating enzyme activity"/>
    <property type="evidence" value="ECO:0007669"/>
    <property type="project" value="UniProtKB-EC"/>
</dbReference>
<dbReference type="PROSITE" id="PS00865">
    <property type="entry name" value="UBIQUITIN_ACTIVAT_2"/>
    <property type="match status" value="1"/>
</dbReference>
<reference evidence="11" key="1">
    <citation type="submission" date="2021-11" db="EMBL/GenBank/DDBJ databases">
        <authorList>
            <consortium name="Genoscope - CEA"/>
            <person name="William W."/>
        </authorList>
    </citation>
    <scope>NUCLEOTIDE SEQUENCE</scope>
</reference>
<dbReference type="GO" id="GO:0016925">
    <property type="term" value="P:protein sumoylation"/>
    <property type="evidence" value="ECO:0007669"/>
    <property type="project" value="TreeGrafter"/>
</dbReference>
<keyword evidence="5 8" id="KW-0833">Ubl conjugation pathway</keyword>
<name>A0A8J2X3C7_9STRA</name>
<dbReference type="PRINTS" id="PR01849">
    <property type="entry name" value="UBIQUITINACT"/>
</dbReference>
<dbReference type="AlphaFoldDB" id="A0A8J2X3C7"/>
<dbReference type="InterPro" id="IPR018075">
    <property type="entry name" value="UBQ-activ_enz_E1"/>
</dbReference>
<dbReference type="EMBL" id="CAKKNE010000006">
    <property type="protein sequence ID" value="CAH0378842.1"/>
    <property type="molecule type" value="Genomic_DNA"/>
</dbReference>
<evidence type="ECO:0000256" key="4">
    <source>
        <dbReference type="ARBA" id="ARBA00022741"/>
    </source>
</evidence>
<dbReference type="SMART" id="SM00985">
    <property type="entry name" value="UBA_e1_C"/>
    <property type="match status" value="1"/>
</dbReference>
<evidence type="ECO:0000256" key="7">
    <source>
        <dbReference type="PROSITE-ProRule" id="PRU10132"/>
    </source>
</evidence>
<dbReference type="FunFam" id="3.10.290.60:FF:000001">
    <property type="entry name" value="Ubiquitin-activating enzyme E1 2"/>
    <property type="match status" value="1"/>
</dbReference>
<dbReference type="PANTHER" id="PTHR10953">
    <property type="entry name" value="UBIQUITIN-ACTIVATING ENZYME E1"/>
    <property type="match status" value="1"/>
</dbReference>
<feature type="active site" description="Glycyl thioester intermediate" evidence="7">
    <location>
        <position position="594"/>
    </location>
</feature>
<dbReference type="Gene3D" id="3.40.50.12550">
    <property type="entry name" value="Ubiquitin-activating enzyme E1, inactive adenylation domain, subdomain 2"/>
    <property type="match status" value="1"/>
</dbReference>
<dbReference type="Gene3D" id="1.10.10.2660">
    <property type="entry name" value="Ubiquitin-activating enzyme E1, SCCH domain"/>
    <property type="match status" value="1"/>
</dbReference>
<organism evidence="11 12">
    <name type="scientific">Pelagomonas calceolata</name>
    <dbReference type="NCBI Taxonomy" id="35677"/>
    <lineage>
        <taxon>Eukaryota</taxon>
        <taxon>Sar</taxon>
        <taxon>Stramenopiles</taxon>
        <taxon>Ochrophyta</taxon>
        <taxon>Pelagophyceae</taxon>
        <taxon>Pelagomonadales</taxon>
        <taxon>Pelagomonadaceae</taxon>
        <taxon>Pelagomonas</taxon>
    </lineage>
</organism>
<dbReference type="GO" id="GO:0019948">
    <property type="term" value="F:SUMO activating enzyme activity"/>
    <property type="evidence" value="ECO:0007669"/>
    <property type="project" value="TreeGrafter"/>
</dbReference>
<dbReference type="Gene3D" id="3.50.50.80">
    <property type="entry name" value="Ubiquitin-activating enzyme E1, inactive adenylation domain, subdomain 1"/>
    <property type="match status" value="1"/>
</dbReference>
<dbReference type="Gene3D" id="3.40.50.720">
    <property type="entry name" value="NAD(P)-binding Rossmann-like Domain"/>
    <property type="match status" value="1"/>
</dbReference>
<dbReference type="InterPro" id="IPR042449">
    <property type="entry name" value="Ub-E1_IAD_1"/>
</dbReference>
<gene>
    <name evidence="11" type="ORF">PECAL_6P04390</name>
</gene>
<dbReference type="InterPro" id="IPR000594">
    <property type="entry name" value="ThiF_NAD_FAD-bd"/>
</dbReference>
<dbReference type="InterPro" id="IPR045886">
    <property type="entry name" value="ThiF/MoeB/HesA"/>
</dbReference>
<evidence type="ECO:0000256" key="1">
    <source>
        <dbReference type="ARBA" id="ARBA00004906"/>
    </source>
</evidence>
<dbReference type="GO" id="GO:0005524">
    <property type="term" value="F:ATP binding"/>
    <property type="evidence" value="ECO:0007669"/>
    <property type="project" value="UniProtKB-KW"/>
</dbReference>
<proteinExistence type="inferred from homology"/>
<accession>A0A8J2X3C7</accession>
<comment type="pathway">
    <text evidence="1">Protein modification; protein ubiquitination.</text>
</comment>
<comment type="similarity">
    <text evidence="2 8">Belongs to the ubiquitin-activating E1 family.</text>
</comment>
<evidence type="ECO:0000256" key="6">
    <source>
        <dbReference type="ARBA" id="ARBA00022840"/>
    </source>
</evidence>
<evidence type="ECO:0000313" key="12">
    <source>
        <dbReference type="Proteomes" id="UP000789595"/>
    </source>
</evidence>
<dbReference type="OrthoDB" id="10252231at2759"/>
<dbReference type="InterPro" id="IPR033127">
    <property type="entry name" value="UBQ-activ_enz_E1_Cys_AS"/>
</dbReference>
<dbReference type="GO" id="GO:0005737">
    <property type="term" value="C:cytoplasm"/>
    <property type="evidence" value="ECO:0007669"/>
    <property type="project" value="TreeGrafter"/>
</dbReference>
<evidence type="ECO:0000256" key="9">
    <source>
        <dbReference type="SAM" id="MobiDB-lite"/>
    </source>
</evidence>
<sequence>MAAMELETGKVDEALYSRQLYVLGREGQSKMASSTVLVCGLTGTGAELAKNVILAGVKAVTLYDPTAVTHRDLGGNPYARIADVGKPRADCCAPRLAELNPYVTVSVMKNGSSGEAMGSLHSCDVDEWSARVRGYRCVAICDAVSEAELKAIDDACRRENVCLVACESRGVCTSLFCDFGDDWTVTDADGEPGAACLVASITQTNPALITVVDEQRHGLEVGDIVSLTSCVGCDALNERELKVLRVCSPYSYEVDADASSTTPYVSSGYAQHKKGGKVIQHKPYGSTFDDDSFLRCDFAKFERPPTLHNAFTALRKWRSSNGGAFPAEKDADAVVALFDKTSEDKSEEVCRDLALTSAGDLSPMAAFLGGVAGQEVLKACTGKFAPVSQYLYHDCLEALPESADRTPKNDKNDSVRVIFGNDMVAKLAKLDYFLVGAGAIGCEVLKNWSLIGLGEKSAGGKILVTDMDRIEKSNLSRQLLFRSSDIGHAKSTRAALAAQQLNPCINVEGIEKRVGADSEDVFDDKFWSSLDGVCTALDNVDARLYVDSKCLFHHKPLLESGTLGTKGNTQVVVPRLTEHYGATRDPPEKSIPVCTLKNFPNKIEHTLQWARDWFEGAFKQVPDDVNQFLKAGNDAFAQELNSQPNTKLDTALRVKTNLVDQRPSSYQDCVAWARLEFQQCFHDSIAQLLHNFPADQVTASGAPFWSGAKRAPTPLQFDANDATHLEYIRSAADLRAYNYGLKGSDAPEHSETYIKKALSNVMVPEFRPKEGIKISANEAEEKKRQEEEASSSMIDVDQETSRILKELPSTTSLAGMRLEPCEFEKDDDSHMAFVAACSNLRARNYKIPEADVHQSRLIAGKIIPAIATTTALVAGLITMELFKLLQDKPLEAYKSAFANLAIPIFSITEPQAPKTTVSKIPGGRRKGEEWAWSPWDCIELSDPSLTLKQLVDYFQDEYGLELNMLSYGVSILFSSFANAKKVKKRMPMALTDVIADVTKAPVPSHKKYLVLEAMLQDEDFEEVELPYVRLKLF</sequence>
<dbReference type="InterPro" id="IPR042063">
    <property type="entry name" value="Ubi_acti_E1_SCCH"/>
</dbReference>
<dbReference type="FunFam" id="1.10.10.2660:FF:000001">
    <property type="entry name" value="Ubiquitin-activating enzyme E1 1"/>
    <property type="match status" value="1"/>
</dbReference>
<evidence type="ECO:0000259" key="10">
    <source>
        <dbReference type="SMART" id="SM00985"/>
    </source>
</evidence>
<evidence type="ECO:0000256" key="8">
    <source>
        <dbReference type="RuleBase" id="RU000519"/>
    </source>
</evidence>
<dbReference type="Pfam" id="PF00899">
    <property type="entry name" value="ThiF"/>
    <property type="match status" value="2"/>
</dbReference>
<dbReference type="FunFam" id="3.50.50.80:FF:000001">
    <property type="entry name" value="ubiquitin-like modifier-activating enzyme 1"/>
    <property type="match status" value="1"/>
</dbReference>
<dbReference type="Proteomes" id="UP000789595">
    <property type="component" value="Unassembled WGS sequence"/>
</dbReference>
<dbReference type="NCBIfam" id="TIGR01408">
    <property type="entry name" value="Ube1"/>
    <property type="match status" value="1"/>
</dbReference>
<dbReference type="Gene3D" id="2.40.30.180">
    <property type="entry name" value="Ubiquitin-activating enzyme E1, FCCH domain"/>
    <property type="match status" value="1"/>
</dbReference>
<keyword evidence="6 8" id="KW-0067">ATP-binding</keyword>
<feature type="domain" description="Ubiquitin-activating enzyme E1 C-terminal" evidence="10">
    <location>
        <begin position="893"/>
        <end position="1028"/>
    </location>
</feature>
<dbReference type="InterPro" id="IPR000011">
    <property type="entry name" value="UBQ/SUMO-activ_enz_E1-like"/>
</dbReference>
<evidence type="ECO:0000256" key="3">
    <source>
        <dbReference type="ARBA" id="ARBA00022598"/>
    </source>
</evidence>